<evidence type="ECO:0000256" key="1">
    <source>
        <dbReference type="SAM" id="Phobius"/>
    </source>
</evidence>
<accession>A0AA38TTZ9</accession>
<dbReference type="AlphaFoldDB" id="A0AA38TTZ9"/>
<name>A0AA38TTZ9_9ASTR</name>
<dbReference type="EMBL" id="JARYMX010000002">
    <property type="protein sequence ID" value="KAJ9560950.1"/>
    <property type="molecule type" value="Genomic_DNA"/>
</dbReference>
<evidence type="ECO:0000313" key="3">
    <source>
        <dbReference type="Proteomes" id="UP001172457"/>
    </source>
</evidence>
<feature type="transmembrane region" description="Helical" evidence="1">
    <location>
        <begin position="33"/>
        <end position="55"/>
    </location>
</feature>
<keyword evidence="1" id="KW-0812">Transmembrane</keyword>
<gene>
    <name evidence="2" type="ORF">OSB04_006110</name>
</gene>
<keyword evidence="1" id="KW-0472">Membrane</keyword>
<proteinExistence type="predicted"/>
<protein>
    <submittedName>
        <fullName evidence="2">Uncharacterized protein</fullName>
    </submittedName>
</protein>
<keyword evidence="3" id="KW-1185">Reference proteome</keyword>
<keyword evidence="1" id="KW-1133">Transmembrane helix</keyword>
<reference evidence="2" key="1">
    <citation type="submission" date="2023-03" db="EMBL/GenBank/DDBJ databases">
        <title>Chromosome-scale reference genome and RAD-based genetic map of yellow starthistle (Centaurea solstitialis) reveal putative structural variation and QTLs associated with invader traits.</title>
        <authorList>
            <person name="Reatini B."/>
            <person name="Cang F.A."/>
            <person name="Jiang Q."/>
            <person name="Mckibben M.T.W."/>
            <person name="Barker M.S."/>
            <person name="Rieseberg L.H."/>
            <person name="Dlugosch K.M."/>
        </authorList>
    </citation>
    <scope>NUCLEOTIDE SEQUENCE</scope>
    <source>
        <strain evidence="2">CAN-66</strain>
        <tissue evidence="2">Leaf</tissue>
    </source>
</reference>
<sequence>MLVFIAWVSGRYTAPPQTRSMSESLLPCEGVDWIVIFCGVGSGLVVGIIFGNFLYARYNDWFIERFGIRKDKWVRALSNRRRNQALYSYQTKGNKQKVTLSWQYLLFLISVNNNYSLDD</sequence>
<comment type="caution">
    <text evidence="2">The sequence shown here is derived from an EMBL/GenBank/DDBJ whole genome shotgun (WGS) entry which is preliminary data.</text>
</comment>
<organism evidence="2 3">
    <name type="scientific">Centaurea solstitialis</name>
    <name type="common">yellow star-thistle</name>
    <dbReference type="NCBI Taxonomy" id="347529"/>
    <lineage>
        <taxon>Eukaryota</taxon>
        <taxon>Viridiplantae</taxon>
        <taxon>Streptophyta</taxon>
        <taxon>Embryophyta</taxon>
        <taxon>Tracheophyta</taxon>
        <taxon>Spermatophyta</taxon>
        <taxon>Magnoliopsida</taxon>
        <taxon>eudicotyledons</taxon>
        <taxon>Gunneridae</taxon>
        <taxon>Pentapetalae</taxon>
        <taxon>asterids</taxon>
        <taxon>campanulids</taxon>
        <taxon>Asterales</taxon>
        <taxon>Asteraceae</taxon>
        <taxon>Carduoideae</taxon>
        <taxon>Cardueae</taxon>
        <taxon>Centaureinae</taxon>
        <taxon>Centaurea</taxon>
    </lineage>
</organism>
<dbReference type="Proteomes" id="UP001172457">
    <property type="component" value="Chromosome 2"/>
</dbReference>
<evidence type="ECO:0000313" key="2">
    <source>
        <dbReference type="EMBL" id="KAJ9560950.1"/>
    </source>
</evidence>